<feature type="domain" description="MARVEL" evidence="6">
    <location>
        <begin position="6"/>
        <end position="130"/>
    </location>
</feature>
<protein>
    <submittedName>
        <fullName evidence="7">Membrane-associating domain-containing protein</fullName>
    </submittedName>
</protein>
<keyword evidence="8" id="KW-1185">Reference proteome</keyword>
<dbReference type="PANTHER" id="PTHR37451:SF1">
    <property type="entry name" value="MARVEL DOMAIN-CONTAINING PROTEIN"/>
    <property type="match status" value="1"/>
</dbReference>
<keyword evidence="3 5" id="KW-1133">Transmembrane helix</keyword>
<evidence type="ECO:0000256" key="4">
    <source>
        <dbReference type="ARBA" id="ARBA00023136"/>
    </source>
</evidence>
<evidence type="ECO:0000313" key="8">
    <source>
        <dbReference type="Proteomes" id="UP001363622"/>
    </source>
</evidence>
<evidence type="ECO:0000256" key="3">
    <source>
        <dbReference type="ARBA" id="ARBA00022989"/>
    </source>
</evidence>
<comment type="caution">
    <text evidence="7">The sequence shown here is derived from an EMBL/GenBank/DDBJ whole genome shotgun (WGS) entry which is preliminary data.</text>
</comment>
<feature type="transmembrane region" description="Helical" evidence="5">
    <location>
        <begin position="74"/>
        <end position="97"/>
    </location>
</feature>
<evidence type="ECO:0000256" key="5">
    <source>
        <dbReference type="SAM" id="Phobius"/>
    </source>
</evidence>
<evidence type="ECO:0000256" key="2">
    <source>
        <dbReference type="ARBA" id="ARBA00022692"/>
    </source>
</evidence>
<sequence length="156" mass="17419">MAFNWLLPLRIAQAIFTIIVLGLVSFVSNWWTNHWFAGSPAEINFLIFTSVWTLLALGYLLLAPWKFPAAAHKYAVLAVEALTMLFWFAGFIAIAVWLDNRVCFGTVCDSARAATAFAAFEWAIFFGTVTLAALHVWRTRSTTEKGPAPEMQTQNA</sequence>
<feature type="transmembrane region" description="Helical" evidence="5">
    <location>
        <begin position="43"/>
        <end position="62"/>
    </location>
</feature>
<evidence type="ECO:0000259" key="6">
    <source>
        <dbReference type="Pfam" id="PF01284"/>
    </source>
</evidence>
<feature type="transmembrane region" description="Helical" evidence="5">
    <location>
        <begin position="12"/>
        <end position="31"/>
    </location>
</feature>
<proteinExistence type="predicted"/>
<dbReference type="Pfam" id="PF01284">
    <property type="entry name" value="MARVEL"/>
    <property type="match status" value="1"/>
</dbReference>
<evidence type="ECO:0000256" key="1">
    <source>
        <dbReference type="ARBA" id="ARBA00004141"/>
    </source>
</evidence>
<comment type="subcellular location">
    <subcellularLocation>
        <location evidence="1">Membrane</location>
        <topology evidence="1">Multi-pass membrane protein</topology>
    </subcellularLocation>
</comment>
<feature type="transmembrane region" description="Helical" evidence="5">
    <location>
        <begin position="117"/>
        <end position="137"/>
    </location>
</feature>
<dbReference type="Proteomes" id="UP001363622">
    <property type="component" value="Unassembled WGS sequence"/>
</dbReference>
<organism evidence="7 8">
    <name type="scientific">Phyllosticta citriasiana</name>
    <dbReference type="NCBI Taxonomy" id="595635"/>
    <lineage>
        <taxon>Eukaryota</taxon>
        <taxon>Fungi</taxon>
        <taxon>Dikarya</taxon>
        <taxon>Ascomycota</taxon>
        <taxon>Pezizomycotina</taxon>
        <taxon>Dothideomycetes</taxon>
        <taxon>Dothideomycetes incertae sedis</taxon>
        <taxon>Botryosphaeriales</taxon>
        <taxon>Phyllostictaceae</taxon>
        <taxon>Phyllosticta</taxon>
    </lineage>
</organism>
<dbReference type="PANTHER" id="PTHR37451">
    <property type="entry name" value="MARVEL DOMAIN"/>
    <property type="match status" value="1"/>
</dbReference>
<keyword evidence="2 5" id="KW-0812">Transmembrane</keyword>
<dbReference type="InterPro" id="IPR008253">
    <property type="entry name" value="Marvel"/>
</dbReference>
<name>A0ABR1L2X4_9PEZI</name>
<reference evidence="7 8" key="1">
    <citation type="submission" date="2024-04" db="EMBL/GenBank/DDBJ databases">
        <title>Phyllosticta paracitricarpa is synonymous to the EU quarantine fungus P. citricarpa based on phylogenomic analyses.</title>
        <authorList>
            <consortium name="Lawrence Berkeley National Laboratory"/>
            <person name="Van Ingen-Buijs V.A."/>
            <person name="Van Westerhoven A.C."/>
            <person name="Haridas S."/>
            <person name="Skiadas P."/>
            <person name="Martin F."/>
            <person name="Groenewald J.Z."/>
            <person name="Crous P.W."/>
            <person name="Seidl M.F."/>
        </authorList>
    </citation>
    <scope>NUCLEOTIDE SEQUENCE [LARGE SCALE GENOMIC DNA]</scope>
    <source>
        <strain evidence="7 8">CBS 123371</strain>
    </source>
</reference>
<keyword evidence="4 5" id="KW-0472">Membrane</keyword>
<dbReference type="EMBL" id="JBBPHU010000001">
    <property type="protein sequence ID" value="KAK7524804.1"/>
    <property type="molecule type" value="Genomic_DNA"/>
</dbReference>
<accession>A0ABR1L2X4</accession>
<gene>
    <name evidence="7" type="ORF">IWZ03DRAFT_33803</name>
</gene>
<evidence type="ECO:0000313" key="7">
    <source>
        <dbReference type="EMBL" id="KAK7524804.1"/>
    </source>
</evidence>